<dbReference type="Gene3D" id="2.40.128.520">
    <property type="match status" value="1"/>
</dbReference>
<dbReference type="STRING" id="481446.NIT7645_00690"/>
<organism evidence="3 4">
    <name type="scientific">Phaeobacter italicus</name>
    <dbReference type="NCBI Taxonomy" id="481446"/>
    <lineage>
        <taxon>Bacteria</taxon>
        <taxon>Pseudomonadati</taxon>
        <taxon>Pseudomonadota</taxon>
        <taxon>Alphaproteobacteria</taxon>
        <taxon>Rhodobacterales</taxon>
        <taxon>Roseobacteraceae</taxon>
        <taxon>Phaeobacter</taxon>
    </lineage>
</organism>
<dbReference type="GeneID" id="78396090"/>
<keyword evidence="4" id="KW-1185">Reference proteome</keyword>
<evidence type="ECO:0000313" key="3">
    <source>
        <dbReference type="EMBL" id="CRL11428.1"/>
    </source>
</evidence>
<evidence type="ECO:0000313" key="4">
    <source>
        <dbReference type="Proteomes" id="UP000043764"/>
    </source>
</evidence>
<feature type="domain" description="DUF2147" evidence="2">
    <location>
        <begin position="34"/>
        <end position="135"/>
    </location>
</feature>
<evidence type="ECO:0000256" key="1">
    <source>
        <dbReference type="SAM" id="SignalP"/>
    </source>
</evidence>
<name>A0A0H5D3V6_9RHOB</name>
<feature type="chain" id="PRO_5009773433" description="DUF2147 domain-containing protein" evidence="1">
    <location>
        <begin position="30"/>
        <end position="137"/>
    </location>
</feature>
<dbReference type="InterPro" id="IPR019223">
    <property type="entry name" value="DUF2147"/>
</dbReference>
<dbReference type="PANTHER" id="PTHR36919">
    <property type="entry name" value="BLR1215 PROTEIN"/>
    <property type="match status" value="1"/>
</dbReference>
<protein>
    <recommendedName>
        <fullName evidence="2">DUF2147 domain-containing protein</fullName>
    </recommendedName>
</protein>
<proteinExistence type="predicted"/>
<dbReference type="AlphaFoldDB" id="A0A0H5D3V6"/>
<dbReference type="Pfam" id="PF09917">
    <property type="entry name" value="DUF2147"/>
    <property type="match status" value="1"/>
</dbReference>
<dbReference type="Proteomes" id="UP000043764">
    <property type="component" value="Unassembled WGS sequence"/>
</dbReference>
<accession>A0A0H5D3V6</accession>
<keyword evidence="1" id="KW-0732">Signal</keyword>
<reference evidence="3 4" key="1">
    <citation type="submission" date="2015-05" db="EMBL/GenBank/DDBJ databases">
        <authorList>
            <person name="Rodrigo-Torres Lidia"/>
            <person name="Arahal R.David."/>
        </authorList>
    </citation>
    <scope>NUCLEOTIDE SEQUENCE [LARGE SCALE GENOMIC DNA]</scope>
    <source>
        <strain evidence="3 4">CECT 7321</strain>
    </source>
</reference>
<evidence type="ECO:0000259" key="2">
    <source>
        <dbReference type="Pfam" id="PF09917"/>
    </source>
</evidence>
<gene>
    <name evidence="3" type="ORF">NIT7321_02293</name>
</gene>
<feature type="signal peptide" evidence="1">
    <location>
        <begin position="1"/>
        <end position="29"/>
    </location>
</feature>
<dbReference type="PANTHER" id="PTHR36919:SF2">
    <property type="entry name" value="BLL6627 PROTEIN"/>
    <property type="match status" value="1"/>
</dbReference>
<dbReference type="EMBL" id="CVRL01000033">
    <property type="protein sequence ID" value="CRL11428.1"/>
    <property type="molecule type" value="Genomic_DNA"/>
</dbReference>
<sequence length="137" mass="14208">MKKLAMKDLAMRAVLGGAVALGLAAAASADPVLGTWKTQPDDGSYAHVTMAPCGAAVCGKISRTFNAEGEYKSPNIGKTLVIDMVANGDGSYAGKVWRPSNDKIYIGKMDLAGSSLALRGCVAGGLICSKQTWTRVQ</sequence>
<dbReference type="RefSeq" id="WP_008559528.1">
    <property type="nucleotide sequence ID" value="NZ_BSKQ01000001.1"/>
</dbReference>